<accession>A0ABY4ZLW3</accession>
<keyword evidence="1" id="KW-1133">Transmembrane helix</keyword>
<proteinExistence type="predicted"/>
<reference evidence="2 3" key="1">
    <citation type="submission" date="2022-04" db="EMBL/GenBank/DDBJ databases">
        <title>Genome sequence of soybean root-associated Caulobacter segnis RL271.</title>
        <authorList>
            <person name="Longley R."/>
            <person name="Bonito G."/>
            <person name="Trigodet F."/>
            <person name="Crosson S."/>
            <person name="Fiebig A."/>
        </authorList>
    </citation>
    <scope>NUCLEOTIDE SEQUENCE [LARGE SCALE GENOMIC DNA]</scope>
    <source>
        <strain evidence="2 3">RL271</strain>
    </source>
</reference>
<keyword evidence="1" id="KW-0472">Membrane</keyword>
<gene>
    <name evidence="2" type="ORF">MZV50_13735</name>
</gene>
<sequence>MADQQPSTDHERRFHATAVMGVWGLLALFGVYLAVTSITALNAPGAAKDPKILVFVSSCWALPIFAGVAAIGGYYGVRRSSPRLALLTAAPAIVTLIVFASAFGAWWT</sequence>
<evidence type="ECO:0000313" key="3">
    <source>
        <dbReference type="Proteomes" id="UP001057520"/>
    </source>
</evidence>
<dbReference type="EMBL" id="CP096040">
    <property type="protein sequence ID" value="USQ93693.1"/>
    <property type="molecule type" value="Genomic_DNA"/>
</dbReference>
<protein>
    <submittedName>
        <fullName evidence="2">Uncharacterized protein</fullName>
    </submittedName>
</protein>
<keyword evidence="3" id="KW-1185">Reference proteome</keyword>
<feature type="transmembrane region" description="Helical" evidence="1">
    <location>
        <begin position="84"/>
        <end position="107"/>
    </location>
</feature>
<evidence type="ECO:0000256" key="1">
    <source>
        <dbReference type="SAM" id="Phobius"/>
    </source>
</evidence>
<name>A0ABY4ZLW3_9CAUL</name>
<feature type="transmembrane region" description="Helical" evidence="1">
    <location>
        <begin position="52"/>
        <end position="77"/>
    </location>
</feature>
<feature type="transmembrane region" description="Helical" evidence="1">
    <location>
        <begin position="21"/>
        <end position="40"/>
    </location>
</feature>
<dbReference type="Proteomes" id="UP001057520">
    <property type="component" value="Chromosome"/>
</dbReference>
<keyword evidence="1" id="KW-0812">Transmembrane</keyword>
<evidence type="ECO:0000313" key="2">
    <source>
        <dbReference type="EMBL" id="USQ93693.1"/>
    </source>
</evidence>
<organism evidence="2 3">
    <name type="scientific">Caulobacter segnis</name>
    <dbReference type="NCBI Taxonomy" id="88688"/>
    <lineage>
        <taxon>Bacteria</taxon>
        <taxon>Pseudomonadati</taxon>
        <taxon>Pseudomonadota</taxon>
        <taxon>Alphaproteobacteria</taxon>
        <taxon>Caulobacterales</taxon>
        <taxon>Caulobacteraceae</taxon>
        <taxon>Caulobacter</taxon>
    </lineage>
</organism>